<dbReference type="InterPro" id="IPR003423">
    <property type="entry name" value="OMP_efflux"/>
</dbReference>
<sequence length="418" mass="47438">MAMRNLIIIILLTCSFYPAVSQPGLTLQQALQTARENNPFLKSQALNVAMSQADIVTAGLRPNPVLNNQSLAQVRPSHYEPGTHLMSGKNQQIWWQLTKTFQTTAQRSNKIEFANKNAELSQKMLQETERNLLQDVALKWLDVWTLRKQLDLLQLAQNNTDSLITINKVRLKNEVIAQTDLVRTQLLAGQYKMEMKSAEQDYKNELINLQILLGEKKEVAIDTSDRFDLFAGKSLGIDSLLMKSDDRADLQALKTAVQTADANIKLQKSLAVPQPELGVIYNPQNTIPYLGVFATIDLPVFSRNQGEIQKSRIVKSQTEQEFAARRNVADSEIVTAQRSYQINKENLENFNTLLSQAQQILTSVSYSYLRGGTTIVDLLEAHRSWLETRQNYYRTLQQYRESYVKLLYVSGAINQLAN</sequence>
<comment type="similarity">
    <text evidence="1">Belongs to the outer membrane factor (OMF) (TC 1.B.17) family.</text>
</comment>
<dbReference type="OrthoDB" id="712316at2"/>
<proteinExistence type="inferred from homology"/>
<feature type="signal peptide" evidence="2">
    <location>
        <begin position="1"/>
        <end position="21"/>
    </location>
</feature>
<evidence type="ECO:0000256" key="2">
    <source>
        <dbReference type="SAM" id="SignalP"/>
    </source>
</evidence>
<keyword evidence="4" id="KW-1185">Reference proteome</keyword>
<dbReference type="PANTHER" id="PTHR30203:SF24">
    <property type="entry name" value="BLR4935 PROTEIN"/>
    <property type="match status" value="1"/>
</dbReference>
<dbReference type="EMBL" id="QNUL01000003">
    <property type="protein sequence ID" value="REA63219.1"/>
    <property type="molecule type" value="Genomic_DNA"/>
</dbReference>
<evidence type="ECO:0000256" key="1">
    <source>
        <dbReference type="ARBA" id="ARBA00007613"/>
    </source>
</evidence>
<evidence type="ECO:0000313" key="4">
    <source>
        <dbReference type="Proteomes" id="UP000256373"/>
    </source>
</evidence>
<protein>
    <submittedName>
        <fullName evidence="3">TolC family protein</fullName>
    </submittedName>
</protein>
<dbReference type="PANTHER" id="PTHR30203">
    <property type="entry name" value="OUTER MEMBRANE CATION EFFLUX PROTEIN"/>
    <property type="match status" value="1"/>
</dbReference>
<dbReference type="GO" id="GO:0015562">
    <property type="term" value="F:efflux transmembrane transporter activity"/>
    <property type="evidence" value="ECO:0007669"/>
    <property type="project" value="InterPro"/>
</dbReference>
<organism evidence="3 4">
    <name type="scientific">Dyadobacter luteus</name>
    <dbReference type="NCBI Taxonomy" id="2259619"/>
    <lineage>
        <taxon>Bacteria</taxon>
        <taxon>Pseudomonadati</taxon>
        <taxon>Bacteroidota</taxon>
        <taxon>Cytophagia</taxon>
        <taxon>Cytophagales</taxon>
        <taxon>Spirosomataceae</taxon>
        <taxon>Dyadobacter</taxon>
    </lineage>
</organism>
<reference evidence="3 4" key="1">
    <citation type="submission" date="2018-07" db="EMBL/GenBank/DDBJ databases">
        <title>Dyadobacter roseus sp. nov., isolated from rose rhizosphere soil.</title>
        <authorList>
            <person name="Chen L."/>
        </authorList>
    </citation>
    <scope>NUCLEOTIDE SEQUENCE [LARGE SCALE GENOMIC DNA]</scope>
    <source>
        <strain evidence="3 4">RS19</strain>
    </source>
</reference>
<dbReference type="Gene3D" id="1.20.1600.10">
    <property type="entry name" value="Outer membrane efflux proteins (OEP)"/>
    <property type="match status" value="1"/>
</dbReference>
<gene>
    <name evidence="3" type="ORF">DSL64_06280</name>
</gene>
<feature type="chain" id="PRO_5017741525" evidence="2">
    <location>
        <begin position="22"/>
        <end position="418"/>
    </location>
</feature>
<dbReference type="AlphaFoldDB" id="A0A3D8YF19"/>
<dbReference type="Pfam" id="PF02321">
    <property type="entry name" value="OEP"/>
    <property type="match status" value="2"/>
</dbReference>
<name>A0A3D8YF19_9BACT</name>
<keyword evidence="2" id="KW-0732">Signal</keyword>
<dbReference type="Proteomes" id="UP000256373">
    <property type="component" value="Unassembled WGS sequence"/>
</dbReference>
<dbReference type="SUPFAM" id="SSF56954">
    <property type="entry name" value="Outer membrane efflux proteins (OEP)"/>
    <property type="match status" value="1"/>
</dbReference>
<accession>A0A3D8YF19</accession>
<evidence type="ECO:0000313" key="3">
    <source>
        <dbReference type="EMBL" id="REA63219.1"/>
    </source>
</evidence>
<dbReference type="InterPro" id="IPR010131">
    <property type="entry name" value="MdtP/NodT-like"/>
</dbReference>
<comment type="caution">
    <text evidence="3">The sequence shown here is derived from an EMBL/GenBank/DDBJ whole genome shotgun (WGS) entry which is preliminary data.</text>
</comment>